<reference evidence="4 5" key="1">
    <citation type="submission" date="2020-10" db="EMBL/GenBank/DDBJ databases">
        <title>Complete genome sequence of Paludibaculum fermentans P105T, a facultatively anaerobic acidobacterium capable of dissimilatory Fe(III) reduction.</title>
        <authorList>
            <person name="Dedysh S.N."/>
            <person name="Beletsky A.V."/>
            <person name="Kulichevskaya I.S."/>
            <person name="Mardanov A.V."/>
            <person name="Ravin N.V."/>
        </authorList>
    </citation>
    <scope>NUCLEOTIDE SEQUENCE [LARGE SCALE GENOMIC DNA]</scope>
    <source>
        <strain evidence="4 5">P105</strain>
    </source>
</reference>
<evidence type="ECO:0000259" key="2">
    <source>
        <dbReference type="Pfam" id="PF01408"/>
    </source>
</evidence>
<dbReference type="PANTHER" id="PTHR43818:SF12">
    <property type="entry name" value="NADH-DEPENDENT DEHYDROGENASE-RELATED"/>
    <property type="match status" value="1"/>
</dbReference>
<dbReference type="InterPro" id="IPR006311">
    <property type="entry name" value="TAT_signal"/>
</dbReference>
<dbReference type="SUPFAM" id="SSF55347">
    <property type="entry name" value="Glyceraldehyde-3-phosphate dehydrogenase-like, C-terminal domain"/>
    <property type="match status" value="1"/>
</dbReference>
<evidence type="ECO:0000313" key="5">
    <source>
        <dbReference type="Proteomes" id="UP000593892"/>
    </source>
</evidence>
<dbReference type="AlphaFoldDB" id="A0A7S7SID2"/>
<feature type="domain" description="Gfo/Idh/MocA-like oxidoreductase N-terminal" evidence="2">
    <location>
        <begin position="34"/>
        <end position="158"/>
    </location>
</feature>
<feature type="signal peptide" evidence="1">
    <location>
        <begin position="1"/>
        <end position="28"/>
    </location>
</feature>
<dbReference type="InterPro" id="IPR050463">
    <property type="entry name" value="Gfo/Idh/MocA_oxidrdct_glycsds"/>
</dbReference>
<dbReference type="PANTHER" id="PTHR43818">
    <property type="entry name" value="BCDNA.GH03377"/>
    <property type="match status" value="1"/>
</dbReference>
<dbReference type="RefSeq" id="WP_194447011.1">
    <property type="nucleotide sequence ID" value="NZ_CP063849.1"/>
</dbReference>
<dbReference type="PROSITE" id="PS51318">
    <property type="entry name" value="TAT"/>
    <property type="match status" value="1"/>
</dbReference>
<dbReference type="Gene3D" id="3.40.50.720">
    <property type="entry name" value="NAD(P)-binding Rossmann-like Domain"/>
    <property type="match status" value="1"/>
</dbReference>
<evidence type="ECO:0000256" key="1">
    <source>
        <dbReference type="SAM" id="SignalP"/>
    </source>
</evidence>
<sequence length="424" mass="47075">MSQELSRRNFVAKAAALAAAPAVLPALGASDKISLGVIGTGGRGYYLSQRAYAGNAGRFQINAVCDTFSGNLARAKDLVQTQGKNSAKTYVDYKDLLADKSIDAVIIATPEHLHKTMLLDALAAGKNVYVEKPLAHTVEEAQEIMRVVSKSKSVVQVGTQNRSNSLYQMAKTMIAQGLIGDCHYVRAFWYRNALPNGGAAWRYPMPPDATPENTDWNKFLGTAPKREFYKPRYFQWRLYWDYSSGIATDLMVHQTDIIAYVMDRHFPSSVVATGGINRWVDGDDRDVPDTWSVLLDYPESKFHVNYSSYLGSDHFGYGEQFCGNEGTIEISKRSTLNFYPENYNGVSDIVKARKELSITIPNNDHLAVEAHLRNFFNSILGVEKPIAPPQAGYEAAIPGFLSVMSYRTGKKMLWDAKTDKYSAA</sequence>
<organism evidence="4 5">
    <name type="scientific">Paludibaculum fermentans</name>
    <dbReference type="NCBI Taxonomy" id="1473598"/>
    <lineage>
        <taxon>Bacteria</taxon>
        <taxon>Pseudomonadati</taxon>
        <taxon>Acidobacteriota</taxon>
        <taxon>Terriglobia</taxon>
        <taxon>Bryobacterales</taxon>
        <taxon>Bryobacteraceae</taxon>
        <taxon>Paludibaculum</taxon>
    </lineage>
</organism>
<dbReference type="InterPro" id="IPR055170">
    <property type="entry name" value="GFO_IDH_MocA-like_dom"/>
</dbReference>
<feature type="domain" description="GFO/IDH/MocA-like oxidoreductase" evidence="3">
    <location>
        <begin position="233"/>
        <end position="328"/>
    </location>
</feature>
<dbReference type="InterPro" id="IPR000683">
    <property type="entry name" value="Gfo/Idh/MocA-like_OxRdtase_N"/>
</dbReference>
<dbReference type="SUPFAM" id="SSF51735">
    <property type="entry name" value="NAD(P)-binding Rossmann-fold domains"/>
    <property type="match status" value="1"/>
</dbReference>
<name>A0A7S7SID2_PALFE</name>
<keyword evidence="5" id="KW-1185">Reference proteome</keyword>
<feature type="chain" id="PRO_5032926670" evidence="1">
    <location>
        <begin position="29"/>
        <end position="424"/>
    </location>
</feature>
<keyword evidence="1" id="KW-0732">Signal</keyword>
<dbReference type="EMBL" id="CP063849">
    <property type="protein sequence ID" value="QOY85341.1"/>
    <property type="molecule type" value="Genomic_DNA"/>
</dbReference>
<evidence type="ECO:0000313" key="4">
    <source>
        <dbReference type="EMBL" id="QOY85341.1"/>
    </source>
</evidence>
<proteinExistence type="predicted"/>
<dbReference type="InterPro" id="IPR036291">
    <property type="entry name" value="NAD(P)-bd_dom_sf"/>
</dbReference>
<evidence type="ECO:0000259" key="3">
    <source>
        <dbReference type="Pfam" id="PF22725"/>
    </source>
</evidence>
<dbReference type="Proteomes" id="UP000593892">
    <property type="component" value="Chromosome"/>
</dbReference>
<dbReference type="Pfam" id="PF22725">
    <property type="entry name" value="GFO_IDH_MocA_C3"/>
    <property type="match status" value="1"/>
</dbReference>
<dbReference type="KEGG" id="pfer:IRI77_21195"/>
<dbReference type="Pfam" id="PF01408">
    <property type="entry name" value="GFO_IDH_MocA"/>
    <property type="match status" value="1"/>
</dbReference>
<protein>
    <submittedName>
        <fullName evidence="4">Gfo/Idh/MocA family oxidoreductase</fullName>
    </submittedName>
</protein>
<dbReference type="Gene3D" id="3.30.360.10">
    <property type="entry name" value="Dihydrodipicolinate Reductase, domain 2"/>
    <property type="match status" value="1"/>
</dbReference>
<dbReference type="GO" id="GO:0000166">
    <property type="term" value="F:nucleotide binding"/>
    <property type="evidence" value="ECO:0007669"/>
    <property type="project" value="InterPro"/>
</dbReference>
<accession>A0A7S7SID2</accession>
<gene>
    <name evidence="4" type="ORF">IRI77_21195</name>
</gene>